<organism evidence="1 2">
    <name type="scientific">Biomphalaria pfeifferi</name>
    <name type="common">Bloodfluke planorb</name>
    <name type="synonym">Freshwater snail</name>
    <dbReference type="NCBI Taxonomy" id="112525"/>
    <lineage>
        <taxon>Eukaryota</taxon>
        <taxon>Metazoa</taxon>
        <taxon>Spiralia</taxon>
        <taxon>Lophotrochozoa</taxon>
        <taxon>Mollusca</taxon>
        <taxon>Gastropoda</taxon>
        <taxon>Heterobranchia</taxon>
        <taxon>Euthyneura</taxon>
        <taxon>Panpulmonata</taxon>
        <taxon>Hygrophila</taxon>
        <taxon>Lymnaeoidea</taxon>
        <taxon>Planorbidae</taxon>
        <taxon>Biomphalaria</taxon>
    </lineage>
</organism>
<dbReference type="EMBL" id="JASAOG010000145">
    <property type="protein sequence ID" value="KAK0047813.1"/>
    <property type="molecule type" value="Genomic_DNA"/>
</dbReference>
<accession>A0AAD8B5J7</accession>
<comment type="caution">
    <text evidence="1">The sequence shown here is derived from an EMBL/GenBank/DDBJ whole genome shotgun (WGS) entry which is preliminary data.</text>
</comment>
<proteinExistence type="predicted"/>
<evidence type="ECO:0000313" key="2">
    <source>
        <dbReference type="Proteomes" id="UP001233172"/>
    </source>
</evidence>
<reference evidence="1" key="2">
    <citation type="submission" date="2023-04" db="EMBL/GenBank/DDBJ databases">
        <authorList>
            <person name="Bu L."/>
            <person name="Lu L."/>
            <person name="Laidemitt M.R."/>
            <person name="Zhang S.M."/>
            <person name="Mutuku M."/>
            <person name="Mkoji G."/>
            <person name="Steinauer M."/>
            <person name="Loker E.S."/>
        </authorList>
    </citation>
    <scope>NUCLEOTIDE SEQUENCE</scope>
    <source>
        <strain evidence="1">KasaAsao</strain>
        <tissue evidence="1">Whole Snail</tissue>
    </source>
</reference>
<evidence type="ECO:0000313" key="1">
    <source>
        <dbReference type="EMBL" id="KAK0047813.1"/>
    </source>
</evidence>
<name>A0AAD8B5J7_BIOPF</name>
<keyword evidence="2" id="KW-1185">Reference proteome</keyword>
<dbReference type="Gene3D" id="2.60.40.1930">
    <property type="match status" value="1"/>
</dbReference>
<reference evidence="1" key="1">
    <citation type="journal article" date="2023" name="PLoS Negl. Trop. Dis.">
        <title>A genome sequence for Biomphalaria pfeifferi, the major vector snail for the human-infecting parasite Schistosoma mansoni.</title>
        <authorList>
            <person name="Bu L."/>
            <person name="Lu L."/>
            <person name="Laidemitt M.R."/>
            <person name="Zhang S.M."/>
            <person name="Mutuku M."/>
            <person name="Mkoji G."/>
            <person name="Steinauer M."/>
            <person name="Loker E.S."/>
        </authorList>
    </citation>
    <scope>NUCLEOTIDE SEQUENCE</scope>
    <source>
        <strain evidence="1">KasaAsao</strain>
    </source>
</reference>
<feature type="non-terminal residue" evidence="1">
    <location>
        <position position="1"/>
    </location>
</feature>
<sequence>NFRILAVYYNLQLYTGTFHYEILDPYDNKINVLSGVSGTFGVVEGFFDLSDQPSFGTWKINVRTETVSGEKSQLFEVAEYGSYFYIQ</sequence>
<dbReference type="AlphaFoldDB" id="A0AAD8B5J7"/>
<dbReference type="Proteomes" id="UP001233172">
    <property type="component" value="Unassembled WGS sequence"/>
</dbReference>
<gene>
    <name evidence="1" type="ORF">Bpfe_022737</name>
</gene>
<protein>
    <submittedName>
        <fullName evidence="1">Thioester-containing protein</fullName>
    </submittedName>
</protein>